<dbReference type="PANTHER" id="PTHR43344:SF13">
    <property type="entry name" value="PHOSPHATASE RV3661-RELATED"/>
    <property type="match status" value="1"/>
</dbReference>
<dbReference type="Pfam" id="PF12710">
    <property type="entry name" value="HAD"/>
    <property type="match status" value="1"/>
</dbReference>
<keyword evidence="3" id="KW-0460">Magnesium</keyword>
<proteinExistence type="predicted"/>
<sequence>MIEPMQLALFDLDHTLIPFDTGMAWTDFLIGQGVLDDTARQTYLDHCHQYVAGTLDLHAMHRSSVGPLRHVPPPRLAGWLDTFRDQLQTRLPAATRALVASHHQRGDLCAIVTATPRFLARPLAELFGVPHLLATGSATDAAGHLTGEIDGPPCFRAHKIEHVQRWLDGLGHGLASFERSWFYSDSASDLPLLQAVSHPVAVRPDARLRAHALAHGWPVLEPAPDA</sequence>
<keyword evidence="5" id="KW-1185">Reference proteome</keyword>
<evidence type="ECO:0000256" key="1">
    <source>
        <dbReference type="ARBA" id="ARBA00022723"/>
    </source>
</evidence>
<dbReference type="Gene3D" id="3.40.50.1000">
    <property type="entry name" value="HAD superfamily/HAD-like"/>
    <property type="match status" value="1"/>
</dbReference>
<dbReference type="Proteomes" id="UP000247811">
    <property type="component" value="Unassembled WGS sequence"/>
</dbReference>
<evidence type="ECO:0000313" key="4">
    <source>
        <dbReference type="EMBL" id="PXW91558.1"/>
    </source>
</evidence>
<dbReference type="SUPFAM" id="SSF56784">
    <property type="entry name" value="HAD-like"/>
    <property type="match status" value="1"/>
</dbReference>
<keyword evidence="1" id="KW-0479">Metal-binding</keyword>
<dbReference type="AlphaFoldDB" id="A0A318GUP7"/>
<evidence type="ECO:0000313" key="5">
    <source>
        <dbReference type="Proteomes" id="UP000247811"/>
    </source>
</evidence>
<dbReference type="InterPro" id="IPR050582">
    <property type="entry name" value="HAD-like_SerB"/>
</dbReference>
<dbReference type="InterPro" id="IPR006385">
    <property type="entry name" value="HAD_hydro_SerB1"/>
</dbReference>
<comment type="caution">
    <text evidence="4">The sequence shown here is derived from an EMBL/GenBank/DDBJ whole genome shotgun (WGS) entry which is preliminary data.</text>
</comment>
<dbReference type="GO" id="GO:0046872">
    <property type="term" value="F:metal ion binding"/>
    <property type="evidence" value="ECO:0007669"/>
    <property type="project" value="UniProtKB-KW"/>
</dbReference>
<gene>
    <name evidence="4" type="ORF">C7444_1322</name>
</gene>
<evidence type="ECO:0000256" key="2">
    <source>
        <dbReference type="ARBA" id="ARBA00022801"/>
    </source>
</evidence>
<accession>A0A318GUP7</accession>
<dbReference type="PANTHER" id="PTHR43344">
    <property type="entry name" value="PHOSPHOSERINE PHOSPHATASE"/>
    <property type="match status" value="1"/>
</dbReference>
<dbReference type="GO" id="GO:0016787">
    <property type="term" value="F:hydrolase activity"/>
    <property type="evidence" value="ECO:0007669"/>
    <property type="project" value="UniProtKB-KW"/>
</dbReference>
<protein>
    <submittedName>
        <fullName evidence="4">HAD superfamily hydrolase (TIGR01490 family)</fullName>
    </submittedName>
</protein>
<dbReference type="InterPro" id="IPR023214">
    <property type="entry name" value="HAD_sf"/>
</dbReference>
<keyword evidence="2 4" id="KW-0378">Hydrolase</keyword>
<dbReference type="Gene3D" id="1.20.1440.100">
    <property type="entry name" value="SG protein - dephosphorylation function"/>
    <property type="match status" value="1"/>
</dbReference>
<name>A0A318GUP7_9BURK</name>
<dbReference type="NCBIfam" id="TIGR01488">
    <property type="entry name" value="HAD-SF-IB"/>
    <property type="match status" value="1"/>
</dbReference>
<organism evidence="4 5">
    <name type="scientific">Sphaerotilus hippei</name>
    <dbReference type="NCBI Taxonomy" id="744406"/>
    <lineage>
        <taxon>Bacteria</taxon>
        <taxon>Pseudomonadati</taxon>
        <taxon>Pseudomonadota</taxon>
        <taxon>Betaproteobacteria</taxon>
        <taxon>Burkholderiales</taxon>
        <taxon>Sphaerotilaceae</taxon>
        <taxon>Sphaerotilus</taxon>
    </lineage>
</organism>
<reference evidence="4 5" key="1">
    <citation type="submission" date="2018-05" db="EMBL/GenBank/DDBJ databases">
        <title>Genomic Encyclopedia of Type Strains, Phase IV (KMG-IV): sequencing the most valuable type-strain genomes for metagenomic binning, comparative biology and taxonomic classification.</title>
        <authorList>
            <person name="Goeker M."/>
        </authorList>
    </citation>
    <scope>NUCLEOTIDE SEQUENCE [LARGE SCALE GENOMIC DNA]</scope>
    <source>
        <strain evidence="4 5">DSM 566</strain>
    </source>
</reference>
<evidence type="ECO:0000256" key="3">
    <source>
        <dbReference type="ARBA" id="ARBA00022842"/>
    </source>
</evidence>
<dbReference type="EMBL" id="QJJS01000032">
    <property type="protein sequence ID" value="PXW91558.1"/>
    <property type="molecule type" value="Genomic_DNA"/>
</dbReference>
<dbReference type="NCBIfam" id="TIGR01490">
    <property type="entry name" value="HAD-SF-IB-hyp1"/>
    <property type="match status" value="1"/>
</dbReference>
<dbReference type="InterPro" id="IPR036412">
    <property type="entry name" value="HAD-like_sf"/>
</dbReference>